<evidence type="ECO:0000313" key="1">
    <source>
        <dbReference type="EMBL" id="MBE1496212.1"/>
    </source>
</evidence>
<protein>
    <submittedName>
        <fullName evidence="1">Uncharacterized protein</fullName>
    </submittedName>
</protein>
<dbReference type="RefSeq" id="WP_225955712.1">
    <property type="nucleotide sequence ID" value="NZ_JADBEG010000001.1"/>
</dbReference>
<dbReference type="EMBL" id="JADBEG010000001">
    <property type="protein sequence ID" value="MBE1496212.1"/>
    <property type="molecule type" value="Genomic_DNA"/>
</dbReference>
<evidence type="ECO:0000313" key="2">
    <source>
        <dbReference type="Proteomes" id="UP000631670"/>
    </source>
</evidence>
<dbReference type="Proteomes" id="UP000631670">
    <property type="component" value="Unassembled WGS sequence"/>
</dbReference>
<name>A0ABR9HZ45_9PSEU</name>
<organism evidence="1 2">
    <name type="scientific">Amycolatopsis lexingtonensis</name>
    <dbReference type="NCBI Taxonomy" id="218822"/>
    <lineage>
        <taxon>Bacteria</taxon>
        <taxon>Bacillati</taxon>
        <taxon>Actinomycetota</taxon>
        <taxon>Actinomycetes</taxon>
        <taxon>Pseudonocardiales</taxon>
        <taxon>Pseudonocardiaceae</taxon>
        <taxon>Amycolatopsis</taxon>
    </lineage>
</organism>
<proteinExistence type="predicted"/>
<reference evidence="1 2" key="1">
    <citation type="submission" date="2020-10" db="EMBL/GenBank/DDBJ databases">
        <title>Sequencing the genomes of 1000 actinobacteria strains.</title>
        <authorList>
            <person name="Klenk H.-P."/>
        </authorList>
    </citation>
    <scope>NUCLEOTIDE SEQUENCE [LARGE SCALE GENOMIC DNA]</scope>
    <source>
        <strain evidence="1 2">DSM 44653</strain>
    </source>
</reference>
<gene>
    <name evidence="1" type="ORF">H4696_003312</name>
</gene>
<accession>A0ABR9HZ45</accession>
<comment type="caution">
    <text evidence="1">The sequence shown here is derived from an EMBL/GenBank/DDBJ whole genome shotgun (WGS) entry which is preliminary data.</text>
</comment>
<sequence length="51" mass="5605">MPAAVLYLRTPDDPEYRPFAIAVLHIVDGQIAELTGFDVAGKPWLDLPPTL</sequence>
<keyword evidence="2" id="KW-1185">Reference proteome</keyword>